<dbReference type="Proteomes" id="UP001163823">
    <property type="component" value="Chromosome 10"/>
</dbReference>
<evidence type="ECO:0000313" key="2">
    <source>
        <dbReference type="Proteomes" id="UP001163823"/>
    </source>
</evidence>
<gene>
    <name evidence="1" type="ORF">O6P43_024132</name>
</gene>
<keyword evidence="2" id="KW-1185">Reference proteome</keyword>
<accession>A0AAD7L629</accession>
<name>A0AAD7L629_QUISA</name>
<reference evidence="1" key="1">
    <citation type="journal article" date="2023" name="Science">
        <title>Elucidation of the pathway for biosynthesis of saponin adjuvants from the soapbark tree.</title>
        <authorList>
            <person name="Reed J."/>
            <person name="Orme A."/>
            <person name="El-Demerdash A."/>
            <person name="Owen C."/>
            <person name="Martin L.B.B."/>
            <person name="Misra R.C."/>
            <person name="Kikuchi S."/>
            <person name="Rejzek M."/>
            <person name="Martin A.C."/>
            <person name="Harkess A."/>
            <person name="Leebens-Mack J."/>
            <person name="Louveau T."/>
            <person name="Stephenson M.J."/>
            <person name="Osbourn A."/>
        </authorList>
    </citation>
    <scope>NUCLEOTIDE SEQUENCE</scope>
    <source>
        <strain evidence="1">S10</strain>
    </source>
</reference>
<dbReference type="KEGG" id="qsa:O6P43_024132"/>
<sequence length="95" mass="10878">MSFGVPGGKRYVVHLMSFRTHLFHFVSPRARQLHKNQFSDFPRVRSNLHGISSEILDAEVLLRSTSLIRRCPSSILGPSKNRTGSAQFPYNIEFF</sequence>
<dbReference type="AlphaFoldDB" id="A0AAD7L629"/>
<proteinExistence type="predicted"/>
<organism evidence="1 2">
    <name type="scientific">Quillaja saponaria</name>
    <name type="common">Soap bark tree</name>
    <dbReference type="NCBI Taxonomy" id="32244"/>
    <lineage>
        <taxon>Eukaryota</taxon>
        <taxon>Viridiplantae</taxon>
        <taxon>Streptophyta</taxon>
        <taxon>Embryophyta</taxon>
        <taxon>Tracheophyta</taxon>
        <taxon>Spermatophyta</taxon>
        <taxon>Magnoliopsida</taxon>
        <taxon>eudicotyledons</taxon>
        <taxon>Gunneridae</taxon>
        <taxon>Pentapetalae</taxon>
        <taxon>rosids</taxon>
        <taxon>fabids</taxon>
        <taxon>Fabales</taxon>
        <taxon>Quillajaceae</taxon>
        <taxon>Quillaja</taxon>
    </lineage>
</organism>
<protein>
    <submittedName>
        <fullName evidence="1">Uncharacterized protein</fullName>
    </submittedName>
</protein>
<dbReference type="EMBL" id="JARAOO010000010">
    <property type="protein sequence ID" value="KAJ7952251.1"/>
    <property type="molecule type" value="Genomic_DNA"/>
</dbReference>
<comment type="caution">
    <text evidence="1">The sequence shown here is derived from an EMBL/GenBank/DDBJ whole genome shotgun (WGS) entry which is preliminary data.</text>
</comment>
<evidence type="ECO:0000313" key="1">
    <source>
        <dbReference type="EMBL" id="KAJ7952251.1"/>
    </source>
</evidence>